<keyword evidence="2" id="KW-1185">Reference proteome</keyword>
<evidence type="ECO:0000313" key="1">
    <source>
        <dbReference type="EMBL" id="CAK9310217.1"/>
    </source>
</evidence>
<dbReference type="Proteomes" id="UP001642487">
    <property type="component" value="Chromosome 1"/>
</dbReference>
<gene>
    <name evidence="1" type="ORF">CITCOLO1_LOCUS1834</name>
</gene>
<protein>
    <submittedName>
        <fullName evidence="1">Uncharacterized protein</fullName>
    </submittedName>
</protein>
<name>A0ABP0XPY3_9ROSI</name>
<accession>A0ABP0XPY3</accession>
<organism evidence="1 2">
    <name type="scientific">Citrullus colocynthis</name>
    <name type="common">colocynth</name>
    <dbReference type="NCBI Taxonomy" id="252529"/>
    <lineage>
        <taxon>Eukaryota</taxon>
        <taxon>Viridiplantae</taxon>
        <taxon>Streptophyta</taxon>
        <taxon>Embryophyta</taxon>
        <taxon>Tracheophyta</taxon>
        <taxon>Spermatophyta</taxon>
        <taxon>Magnoliopsida</taxon>
        <taxon>eudicotyledons</taxon>
        <taxon>Gunneridae</taxon>
        <taxon>Pentapetalae</taxon>
        <taxon>rosids</taxon>
        <taxon>fabids</taxon>
        <taxon>Cucurbitales</taxon>
        <taxon>Cucurbitaceae</taxon>
        <taxon>Benincaseae</taxon>
        <taxon>Citrullus</taxon>
    </lineage>
</organism>
<sequence length="77" mass="8798">MSSPYCLPRASRPVIPVAGMVAARYKYRLCSSWSPCTVELRLLSSNRGVVRLAYQLKFSLFQIYAADFIRSSRLLHE</sequence>
<reference evidence="1 2" key="1">
    <citation type="submission" date="2024-03" db="EMBL/GenBank/DDBJ databases">
        <authorList>
            <person name="Gkanogiannis A."/>
            <person name="Becerra Lopez-Lavalle L."/>
        </authorList>
    </citation>
    <scope>NUCLEOTIDE SEQUENCE [LARGE SCALE GENOMIC DNA]</scope>
</reference>
<proteinExistence type="predicted"/>
<evidence type="ECO:0000313" key="2">
    <source>
        <dbReference type="Proteomes" id="UP001642487"/>
    </source>
</evidence>
<dbReference type="EMBL" id="OZ021735">
    <property type="protein sequence ID" value="CAK9310217.1"/>
    <property type="molecule type" value="Genomic_DNA"/>
</dbReference>